<feature type="non-terminal residue" evidence="1">
    <location>
        <position position="1"/>
    </location>
</feature>
<comment type="caution">
    <text evidence="1">The sequence shown here is derived from an EMBL/GenBank/DDBJ whole genome shotgun (WGS) entry which is preliminary data.</text>
</comment>
<accession>X0RW51</accession>
<sequence>VGANAASALALARVRERFACVAWHKAIPTLEVAPDHWRSILKLTARPRDQAVAAQRTLCKLLANRGVQPALPFAVGATNDDKRAALLIGWACCQSWGWL</sequence>
<evidence type="ECO:0000313" key="1">
    <source>
        <dbReference type="EMBL" id="GAF73018.1"/>
    </source>
</evidence>
<organism evidence="1">
    <name type="scientific">marine sediment metagenome</name>
    <dbReference type="NCBI Taxonomy" id="412755"/>
    <lineage>
        <taxon>unclassified sequences</taxon>
        <taxon>metagenomes</taxon>
        <taxon>ecological metagenomes</taxon>
    </lineage>
</organism>
<proteinExistence type="predicted"/>
<dbReference type="EMBL" id="BARS01008039">
    <property type="protein sequence ID" value="GAF73018.1"/>
    <property type="molecule type" value="Genomic_DNA"/>
</dbReference>
<reference evidence="1" key="1">
    <citation type="journal article" date="2014" name="Front. Microbiol.">
        <title>High frequency of phylogenetically diverse reductive dehalogenase-homologous genes in deep subseafloor sedimentary metagenomes.</title>
        <authorList>
            <person name="Kawai M."/>
            <person name="Futagami T."/>
            <person name="Toyoda A."/>
            <person name="Takaki Y."/>
            <person name="Nishi S."/>
            <person name="Hori S."/>
            <person name="Arai W."/>
            <person name="Tsubouchi T."/>
            <person name="Morono Y."/>
            <person name="Uchiyama I."/>
            <person name="Ito T."/>
            <person name="Fujiyama A."/>
            <person name="Inagaki F."/>
            <person name="Takami H."/>
        </authorList>
    </citation>
    <scope>NUCLEOTIDE SEQUENCE</scope>
    <source>
        <strain evidence="1">Expedition CK06-06</strain>
    </source>
</reference>
<dbReference type="AlphaFoldDB" id="X0RW51"/>
<protein>
    <submittedName>
        <fullName evidence="1">Uncharacterized protein</fullName>
    </submittedName>
</protein>
<gene>
    <name evidence="1" type="ORF">S01H1_15399</name>
</gene>
<name>X0RW51_9ZZZZ</name>